<name>A0A1S8CFD2_9GAMM</name>
<comment type="caution">
    <text evidence="1">The sequence shown here is derived from an EMBL/GenBank/DDBJ whole genome shotgun (WGS) entry which is preliminary data.</text>
</comment>
<proteinExistence type="predicted"/>
<evidence type="ECO:0000313" key="2">
    <source>
        <dbReference type="Proteomes" id="UP000216021"/>
    </source>
</evidence>
<dbReference type="EMBL" id="MOXD01000012">
    <property type="protein sequence ID" value="OMQ20387.1"/>
    <property type="molecule type" value="Genomic_DNA"/>
</dbReference>
<accession>A0A1S8CFD2</accession>
<keyword evidence="2" id="KW-1185">Reference proteome</keyword>
<gene>
    <name evidence="1" type="ORF">BMI79_18235</name>
</gene>
<dbReference type="AlphaFoldDB" id="A0A1S8CFD2"/>
<evidence type="ECO:0000313" key="1">
    <source>
        <dbReference type="EMBL" id="OMQ20387.1"/>
    </source>
</evidence>
<reference evidence="1 2" key="1">
    <citation type="submission" date="2016-11" db="EMBL/GenBank/DDBJ databases">
        <title>Rahnella oryzae sp. nov., isolated from rice root.</title>
        <authorList>
            <person name="Zhang X.-X."/>
            <person name="Zhang J."/>
        </authorList>
    </citation>
    <scope>NUCLEOTIDE SEQUENCE [LARGE SCALE GENOMIC DNA]</scope>
    <source>
        <strain evidence="1 2">J11-6</strain>
    </source>
</reference>
<protein>
    <submittedName>
        <fullName evidence="1">Uncharacterized protein</fullName>
    </submittedName>
</protein>
<sequence length="60" mass="7141">MLKFACWYFKQVNILAVAFKLIGYTLPRIQDVIRRQELILLNVIVEMTKEKAIHIFLCED</sequence>
<organism evidence="1 2">
    <name type="scientific">Serratia oryzae</name>
    <dbReference type="NCBI Taxonomy" id="2034155"/>
    <lineage>
        <taxon>Bacteria</taxon>
        <taxon>Pseudomonadati</taxon>
        <taxon>Pseudomonadota</taxon>
        <taxon>Gammaproteobacteria</taxon>
        <taxon>Enterobacterales</taxon>
        <taxon>Yersiniaceae</taxon>
        <taxon>Serratia</taxon>
    </lineage>
</organism>
<dbReference type="Proteomes" id="UP000216021">
    <property type="component" value="Unassembled WGS sequence"/>
</dbReference>